<proteinExistence type="predicted"/>
<accession>A0AAQ2IPU6</accession>
<dbReference type="EMBL" id="PNEL01000183">
    <property type="protein sequence ID" value="TMN70855.1"/>
    <property type="molecule type" value="Genomic_DNA"/>
</dbReference>
<gene>
    <name evidence="1" type="ORF">CWB74_23675</name>
</gene>
<evidence type="ECO:0000313" key="2">
    <source>
        <dbReference type="Proteomes" id="UP000305423"/>
    </source>
</evidence>
<organism evidence="1 2">
    <name type="scientific">Pseudoalteromonas piscicida</name>
    <dbReference type="NCBI Taxonomy" id="43662"/>
    <lineage>
        <taxon>Bacteria</taxon>
        <taxon>Pseudomonadati</taxon>
        <taxon>Pseudomonadota</taxon>
        <taxon>Gammaproteobacteria</taxon>
        <taxon>Alteromonadales</taxon>
        <taxon>Pseudoalteromonadaceae</taxon>
        <taxon>Pseudoalteromonas</taxon>
    </lineage>
</organism>
<reference evidence="2" key="2">
    <citation type="submission" date="2019-06" db="EMBL/GenBank/DDBJ databases">
        <title>Co-occurence of chitin degradation, pigmentation and bioactivity in marine Pseudoalteromonas.</title>
        <authorList>
            <person name="Sonnenschein E.C."/>
            <person name="Bech P.K."/>
        </authorList>
    </citation>
    <scope>NUCLEOTIDE SEQUENCE [LARGE SCALE GENOMIC DNA]</scope>
    <source>
        <strain evidence="2">S1607</strain>
    </source>
</reference>
<name>A0AAQ2IPU6_PSEO7</name>
<dbReference type="Proteomes" id="UP000305423">
    <property type="component" value="Unassembled WGS sequence"/>
</dbReference>
<comment type="caution">
    <text evidence="1">The sequence shown here is derived from an EMBL/GenBank/DDBJ whole genome shotgun (WGS) entry which is preliminary data.</text>
</comment>
<reference evidence="1 2" key="1">
    <citation type="submission" date="2017-12" db="EMBL/GenBank/DDBJ databases">
        <authorList>
            <person name="Paulsen S."/>
            <person name="Gram L.K."/>
        </authorList>
    </citation>
    <scope>NUCLEOTIDE SEQUENCE [LARGE SCALE GENOMIC DNA]</scope>
    <source>
        <strain evidence="1 2">S1607</strain>
    </source>
</reference>
<evidence type="ECO:0000313" key="1">
    <source>
        <dbReference type="EMBL" id="TMN70855.1"/>
    </source>
</evidence>
<dbReference type="AlphaFoldDB" id="A0AAQ2IPU6"/>
<feature type="non-terminal residue" evidence="1">
    <location>
        <position position="31"/>
    </location>
</feature>
<protein>
    <submittedName>
        <fullName evidence="1">Nitroreductase family protein</fullName>
    </submittedName>
</protein>
<sequence length="31" mass="3750">MPRIYSVGIKTTHTLYKKRKAMQKHQRHPLT</sequence>